<dbReference type="InterPro" id="IPR027417">
    <property type="entry name" value="P-loop_NTPase"/>
</dbReference>
<evidence type="ECO:0000259" key="4">
    <source>
        <dbReference type="PROSITE" id="PS50893"/>
    </source>
</evidence>
<dbReference type="PROSITE" id="PS50893">
    <property type="entry name" value="ABC_TRANSPORTER_2"/>
    <property type="match status" value="1"/>
</dbReference>
<dbReference type="PROSITE" id="PS00211">
    <property type="entry name" value="ABC_TRANSPORTER_1"/>
    <property type="match status" value="1"/>
</dbReference>
<keyword evidence="3 5" id="KW-0067">ATP-binding</keyword>
<dbReference type="SUPFAM" id="SSF52540">
    <property type="entry name" value="P-loop containing nucleoside triphosphate hydrolases"/>
    <property type="match status" value="1"/>
</dbReference>
<name>A0A6P1M5R6_9BACT</name>
<evidence type="ECO:0000256" key="2">
    <source>
        <dbReference type="ARBA" id="ARBA00022741"/>
    </source>
</evidence>
<dbReference type="GO" id="GO:0005524">
    <property type="term" value="F:ATP binding"/>
    <property type="evidence" value="ECO:0007669"/>
    <property type="project" value="UniProtKB-KW"/>
</dbReference>
<keyword evidence="1" id="KW-0813">Transport</keyword>
<organism evidence="5 6">
    <name type="scientific">Tichowtungia aerotolerans</name>
    <dbReference type="NCBI Taxonomy" id="2697043"/>
    <lineage>
        <taxon>Bacteria</taxon>
        <taxon>Pseudomonadati</taxon>
        <taxon>Kiritimatiellota</taxon>
        <taxon>Tichowtungiia</taxon>
        <taxon>Tichowtungiales</taxon>
        <taxon>Tichowtungiaceae</taxon>
        <taxon>Tichowtungia</taxon>
    </lineage>
</organism>
<reference evidence="5 6" key="1">
    <citation type="submission" date="2020-01" db="EMBL/GenBank/DDBJ databases">
        <title>Ponticoccus aerotolerans gen. nov., sp. nov., an anaerobic bacterium and proposal of Ponticoccusceae fam. nov., Ponticoccusles ord. nov. and Ponticoccuse classis nov. in the phylum Kiritimatiellaeota.</title>
        <authorList>
            <person name="Zhou L.Y."/>
            <person name="Du Z.J."/>
        </authorList>
    </citation>
    <scope>NUCLEOTIDE SEQUENCE [LARGE SCALE GENOMIC DNA]</scope>
    <source>
        <strain evidence="5 6">S-5007</strain>
    </source>
</reference>
<keyword evidence="6" id="KW-1185">Reference proteome</keyword>
<protein>
    <submittedName>
        <fullName evidence="5">ATP-binding cassette domain-containing protein</fullName>
    </submittedName>
</protein>
<dbReference type="SMART" id="SM00382">
    <property type="entry name" value="AAA"/>
    <property type="match status" value="1"/>
</dbReference>
<dbReference type="EMBL" id="CP047593">
    <property type="protein sequence ID" value="QHI68343.1"/>
    <property type="molecule type" value="Genomic_DNA"/>
</dbReference>
<evidence type="ECO:0000313" key="5">
    <source>
        <dbReference type="EMBL" id="QHI68343.1"/>
    </source>
</evidence>
<accession>A0A6P1M5R6</accession>
<dbReference type="PANTHER" id="PTHR42734">
    <property type="entry name" value="METAL TRANSPORT SYSTEM ATP-BINDING PROTEIN TM_0124-RELATED"/>
    <property type="match status" value="1"/>
</dbReference>
<evidence type="ECO:0000256" key="3">
    <source>
        <dbReference type="ARBA" id="ARBA00022840"/>
    </source>
</evidence>
<evidence type="ECO:0000313" key="6">
    <source>
        <dbReference type="Proteomes" id="UP000464954"/>
    </source>
</evidence>
<dbReference type="InterPro" id="IPR050153">
    <property type="entry name" value="Metal_Ion_Import_ABC"/>
</dbReference>
<feature type="domain" description="ABC transporter" evidence="4">
    <location>
        <begin position="16"/>
        <end position="242"/>
    </location>
</feature>
<dbReference type="Pfam" id="PF00005">
    <property type="entry name" value="ABC_tran"/>
    <property type="match status" value="1"/>
</dbReference>
<dbReference type="InterPro" id="IPR003439">
    <property type="entry name" value="ABC_transporter-like_ATP-bd"/>
</dbReference>
<dbReference type="RefSeq" id="WP_160626571.1">
    <property type="nucleotide sequence ID" value="NZ_CP047593.1"/>
</dbReference>
<dbReference type="InterPro" id="IPR003593">
    <property type="entry name" value="AAA+_ATPase"/>
</dbReference>
<sequence>MRTGRETEHIDTAPALRADGVSFAYHPQVPVLESVSLTVPPASLTCIIGPNGGGKSTFLRLALGLLEFQQGALSVFGAPPHRACSRIGYVPQQLKVRPDFPIRVKDVVRMGGFGRRLSALSDATGRAISQAGLQGVENRSFSELSGGQRQRVLIARALVGEPGLLVLDEPASGIDPAFERQLRELLYRLKQTIAVVVVSHDLTFIGPQTDQVVFIDRTARVLSPDRIDLNLIGQLYHRPESAQ</sequence>
<dbReference type="AlphaFoldDB" id="A0A6P1M5R6"/>
<keyword evidence="2" id="KW-0547">Nucleotide-binding</keyword>
<dbReference type="InterPro" id="IPR017871">
    <property type="entry name" value="ABC_transporter-like_CS"/>
</dbReference>
<proteinExistence type="predicted"/>
<dbReference type="Gene3D" id="3.40.50.300">
    <property type="entry name" value="P-loop containing nucleotide triphosphate hydrolases"/>
    <property type="match status" value="1"/>
</dbReference>
<evidence type="ECO:0000256" key="1">
    <source>
        <dbReference type="ARBA" id="ARBA00022448"/>
    </source>
</evidence>
<dbReference type="Proteomes" id="UP000464954">
    <property type="component" value="Chromosome"/>
</dbReference>
<dbReference type="KEGG" id="taer:GT409_02350"/>
<gene>
    <name evidence="5" type="ORF">GT409_02350</name>
</gene>
<dbReference type="GO" id="GO:0016887">
    <property type="term" value="F:ATP hydrolysis activity"/>
    <property type="evidence" value="ECO:0007669"/>
    <property type="project" value="InterPro"/>
</dbReference>